<dbReference type="EMBL" id="QGNW01000054">
    <property type="protein sequence ID" value="RVX05753.1"/>
    <property type="molecule type" value="Genomic_DNA"/>
</dbReference>
<name>A0A438JA21_VITVI</name>
<proteinExistence type="predicted"/>
<reference evidence="2 3" key="1">
    <citation type="journal article" date="2018" name="PLoS Genet.">
        <title>Population sequencing reveals clonal diversity and ancestral inbreeding in the grapevine cultivar Chardonnay.</title>
        <authorList>
            <person name="Roach M.J."/>
            <person name="Johnson D.L."/>
            <person name="Bohlmann J."/>
            <person name="van Vuuren H.J."/>
            <person name="Jones S.J."/>
            <person name="Pretorius I.S."/>
            <person name="Schmidt S.A."/>
            <person name="Borneman A.R."/>
        </authorList>
    </citation>
    <scope>NUCLEOTIDE SEQUENCE [LARGE SCALE GENOMIC DNA]</scope>
    <source>
        <strain evidence="3">cv. Chardonnay</strain>
        <tissue evidence="2">Leaf</tissue>
    </source>
</reference>
<evidence type="ECO:0000313" key="2">
    <source>
        <dbReference type="EMBL" id="RVX05753.1"/>
    </source>
</evidence>
<comment type="caution">
    <text evidence="2">The sequence shown here is derived from an EMBL/GenBank/DDBJ whole genome shotgun (WGS) entry which is preliminary data.</text>
</comment>
<organism evidence="2 3">
    <name type="scientific">Vitis vinifera</name>
    <name type="common">Grape</name>
    <dbReference type="NCBI Taxonomy" id="29760"/>
    <lineage>
        <taxon>Eukaryota</taxon>
        <taxon>Viridiplantae</taxon>
        <taxon>Streptophyta</taxon>
        <taxon>Embryophyta</taxon>
        <taxon>Tracheophyta</taxon>
        <taxon>Spermatophyta</taxon>
        <taxon>Magnoliopsida</taxon>
        <taxon>eudicotyledons</taxon>
        <taxon>Gunneridae</taxon>
        <taxon>Pentapetalae</taxon>
        <taxon>rosids</taxon>
        <taxon>Vitales</taxon>
        <taxon>Vitaceae</taxon>
        <taxon>Viteae</taxon>
        <taxon>Vitis</taxon>
    </lineage>
</organism>
<dbReference type="AlphaFoldDB" id="A0A438JA21"/>
<gene>
    <name evidence="2" type="ORF">CK203_023775</name>
</gene>
<protein>
    <submittedName>
        <fullName evidence="2">Uncharacterized protein</fullName>
    </submittedName>
</protein>
<evidence type="ECO:0000313" key="3">
    <source>
        <dbReference type="Proteomes" id="UP000288805"/>
    </source>
</evidence>
<feature type="region of interest" description="Disordered" evidence="1">
    <location>
        <begin position="46"/>
        <end position="101"/>
    </location>
</feature>
<sequence length="286" mass="31753">MGQILVKWGGEARPNVLEIEGEEESYVVTLWWECWPVLRRKCRDEADRHSREVRGEEDSRAGQRSDEGLGEREARDAAPVRRWDGAAGGRVGSGREQSRLKPDNLGGCKRCFGPDAGPSEVVGCYPKGPASSLVQLTNKGLLCSKACTQQLGQDGTIREGPNSLAVQEVTGLILKWSAPSYPPEAEFFVARENEDTRKLQGGVRLTETDRALKEESMRLAMKGSRNVRNWETSTATVTKVREMEGVGDIDDAQVVRSELEGNWEESGLASSASFWASLRRDWRRKS</sequence>
<dbReference type="Proteomes" id="UP000288805">
    <property type="component" value="Unassembled WGS sequence"/>
</dbReference>
<accession>A0A438JA21</accession>
<feature type="compositionally biased region" description="Basic and acidic residues" evidence="1">
    <location>
        <begin position="46"/>
        <end position="84"/>
    </location>
</feature>
<evidence type="ECO:0000256" key="1">
    <source>
        <dbReference type="SAM" id="MobiDB-lite"/>
    </source>
</evidence>